<evidence type="ECO:0000313" key="2">
    <source>
        <dbReference type="EMBL" id="SUQ64744.1"/>
    </source>
</evidence>
<feature type="chain" id="PRO_5016780606" description="Peptidase M61 catalytic domain-containing protein" evidence="1">
    <location>
        <begin position="22"/>
        <end position="406"/>
    </location>
</feature>
<dbReference type="Proteomes" id="UP000255177">
    <property type="component" value="Unassembled WGS sequence"/>
</dbReference>
<evidence type="ECO:0000313" key="3">
    <source>
        <dbReference type="Proteomes" id="UP000255177"/>
    </source>
</evidence>
<reference evidence="3" key="1">
    <citation type="submission" date="2018-07" db="EMBL/GenBank/DDBJ databases">
        <authorList>
            <person name="Blom J."/>
        </authorList>
    </citation>
    <scope>NUCLEOTIDE SEQUENCE [LARGE SCALE GENOMIC DNA]</scope>
    <source>
        <strain evidence="3">CCOS 864</strain>
    </source>
</reference>
<keyword evidence="3" id="KW-1185">Reference proteome</keyword>
<feature type="signal peptide" evidence="1">
    <location>
        <begin position="1"/>
        <end position="21"/>
    </location>
</feature>
<evidence type="ECO:0008006" key="4">
    <source>
        <dbReference type="Google" id="ProtNLM"/>
    </source>
</evidence>
<dbReference type="InterPro" id="IPR027268">
    <property type="entry name" value="Peptidase_M4/M1_CTD_sf"/>
</dbReference>
<organism evidence="2 3">
    <name type="scientific">Pseudomonas wadenswilerensis</name>
    <dbReference type="NCBI Taxonomy" id="1785161"/>
    <lineage>
        <taxon>Bacteria</taxon>
        <taxon>Pseudomonadati</taxon>
        <taxon>Pseudomonadota</taxon>
        <taxon>Gammaproteobacteria</taxon>
        <taxon>Pseudomonadales</taxon>
        <taxon>Pseudomonadaceae</taxon>
        <taxon>Pseudomonas</taxon>
    </lineage>
</organism>
<keyword evidence="1" id="KW-0732">Signal</keyword>
<accession>A0A380T4J5</accession>
<proteinExistence type="predicted"/>
<dbReference type="EMBL" id="UIDD01000010">
    <property type="protein sequence ID" value="SUQ64744.1"/>
    <property type="molecule type" value="Genomic_DNA"/>
</dbReference>
<gene>
    <name evidence="2" type="ORF">CCOS864_04210</name>
</gene>
<sequence length="406" mass="45914">MRVHCHWWLVLGLLASSPAWAKKVDLDYHVRLLPQSEQAEVRLTLADGATVRSLDFDLGKDGAYSDFQADGQWQVQGDDQRGHWQPAPGKSQLTYKVRLSQRLKGGAYETRMTPDWALFRGDDLVPPARLDQHDGTELVARLSFELPKGWKSVETPWPRIGKNRFRIDNVSRLFDRPTGWMLAGTIGTRRARLGETEVSVAAPQGQAMRRLDNLTLLTFVWPQLQAVFPRNPPKLLLVGARDELWRGVRAGHNSIYLHSSRPLVAENGSSPVLRELVHVFAQINDRQDSDWIGESLAEYYASELLRRAGGMTEERYQAQQASLERSGKKVSSLRGEQVDSAVIARGVLLLRALDQEIRLHTHNQRSLDDVTRAMMRLNSVSTEEFIQLSESVLGRSSEVLQSKLLR</sequence>
<name>A0A380T4J5_9PSED</name>
<dbReference type="Gene3D" id="1.10.390.10">
    <property type="entry name" value="Neutral Protease Domain 2"/>
    <property type="match status" value="1"/>
</dbReference>
<dbReference type="RefSeq" id="WP_115088256.1">
    <property type="nucleotide sequence ID" value="NZ_CBCSFG010000005.1"/>
</dbReference>
<evidence type="ECO:0000256" key="1">
    <source>
        <dbReference type="SAM" id="SignalP"/>
    </source>
</evidence>
<protein>
    <recommendedName>
        <fullName evidence="4">Peptidase M61 catalytic domain-containing protein</fullName>
    </recommendedName>
</protein>
<dbReference type="AlphaFoldDB" id="A0A380T4J5"/>